<feature type="transmembrane region" description="Helical" evidence="2">
    <location>
        <begin position="48"/>
        <end position="65"/>
    </location>
</feature>
<keyword evidence="2" id="KW-0472">Membrane</keyword>
<keyword evidence="2" id="KW-1133">Transmembrane helix</keyword>
<keyword evidence="4" id="KW-1185">Reference proteome</keyword>
<evidence type="ECO:0000256" key="2">
    <source>
        <dbReference type="SAM" id="Phobius"/>
    </source>
</evidence>
<organism evidence="3 4">
    <name type="scientific">Natrinema ejinorense</name>
    <dbReference type="NCBI Taxonomy" id="373386"/>
    <lineage>
        <taxon>Archaea</taxon>
        <taxon>Methanobacteriati</taxon>
        <taxon>Methanobacteriota</taxon>
        <taxon>Stenosarchaea group</taxon>
        <taxon>Halobacteria</taxon>
        <taxon>Halobacteriales</taxon>
        <taxon>Natrialbaceae</taxon>
        <taxon>Natrinema</taxon>
    </lineage>
</organism>
<feature type="compositionally biased region" description="Basic and acidic residues" evidence="1">
    <location>
        <begin position="225"/>
        <end position="246"/>
    </location>
</feature>
<name>A0A2A5QWU5_9EURY</name>
<keyword evidence="2" id="KW-0812">Transmembrane</keyword>
<dbReference type="EMBL" id="NXNI01000001">
    <property type="protein sequence ID" value="PCR91253.1"/>
    <property type="molecule type" value="Genomic_DNA"/>
</dbReference>
<proteinExistence type="predicted"/>
<accession>A0A2A5QWU5</accession>
<evidence type="ECO:0000256" key="1">
    <source>
        <dbReference type="SAM" id="MobiDB-lite"/>
    </source>
</evidence>
<comment type="caution">
    <text evidence="3">The sequence shown here is derived from an EMBL/GenBank/DDBJ whole genome shotgun (WGS) entry which is preliminary data.</text>
</comment>
<evidence type="ECO:0000313" key="4">
    <source>
        <dbReference type="Proteomes" id="UP000219689"/>
    </source>
</evidence>
<dbReference type="Proteomes" id="UP000219689">
    <property type="component" value="Unassembled WGS sequence"/>
</dbReference>
<protein>
    <submittedName>
        <fullName evidence="3">Uncharacterized protein</fullName>
    </submittedName>
</protein>
<feature type="region of interest" description="Disordered" evidence="1">
    <location>
        <begin position="223"/>
        <end position="278"/>
    </location>
</feature>
<gene>
    <name evidence="3" type="ORF">CP557_12390</name>
</gene>
<reference evidence="3 4" key="1">
    <citation type="submission" date="2017-09" db="EMBL/GenBank/DDBJ databases">
        <title>Genome sequences of Natrinema ejinorence JCM 13890T.</title>
        <authorList>
            <person name="Roh S.W."/>
            <person name="Kim Y.B."/>
            <person name="Kim J.Y."/>
        </authorList>
    </citation>
    <scope>NUCLEOTIDE SEQUENCE [LARGE SCALE GENOMIC DNA]</scope>
    <source>
        <strain evidence="3 4">JCM 13890</strain>
    </source>
</reference>
<evidence type="ECO:0000313" key="3">
    <source>
        <dbReference type="EMBL" id="PCR91253.1"/>
    </source>
</evidence>
<feature type="transmembrane region" description="Helical" evidence="2">
    <location>
        <begin position="12"/>
        <end position="36"/>
    </location>
</feature>
<dbReference type="AlphaFoldDB" id="A0A2A5QWU5"/>
<sequence length="278" mass="31115">MPTFASNRDRLVYLVAEYKIPLSVMFLATLVILAVWTPKVPKPPASAVHFSISAFLLAIPTYMAGMRIARYLYPGPNWVYVGIADPGTAGTQTEKTGLYDGKKVKPDVWEDRSEVEMSPLEPPEGKFDYVVTRFEWYEEIGEIEVRGADQTTLEPAEAWVNASRVDTIFDHHQSLKRRYAHLKRNVSEKITDVHDATIMTEIAEHEQSDLVPGVEIIEEIEDMESDVKDLPDAPAQDDRTPRERALDLQVADSVDDAMDDLRPEGGRAAATDGGQPDE</sequence>